<keyword evidence="7" id="KW-0243">Dynein</keyword>
<dbReference type="SMART" id="SM00320">
    <property type="entry name" value="WD40"/>
    <property type="match status" value="6"/>
</dbReference>
<dbReference type="InterPro" id="IPR036322">
    <property type="entry name" value="WD40_repeat_dom_sf"/>
</dbReference>
<evidence type="ECO:0008006" key="14">
    <source>
        <dbReference type="Google" id="ProtNLM"/>
    </source>
</evidence>
<evidence type="ECO:0000256" key="2">
    <source>
        <dbReference type="ARBA" id="ARBA00011059"/>
    </source>
</evidence>
<sequence>MDTQYTYTKSRRDFGRPYLFVDDGPKLIQSIPPQKELMENFVVVNPTNKATQVSKSFSLHEVNTVRAEYTQTSMNHTEGGWPKDINFQDSEQTLRFRKKIEKDEMYTHTLLQLLIPMEHYILQNNAINIYELYFMDDNEQTDIVEISNSRTVNVFRDPNSIKRPVSHICWSPDKGTRLAVAHSNLNFQRIQNDQLNHSYIWHTENPNKPELVIDAGVPVVCLEYNPRDINSLIGGLYNGQVAFWDTRKGSEPVDCSDHYQSFRDPVISVLWVNSKSGMEFFSAATDGQVKWWDVRKFSKPLETLILDTTKGEEQLLNRALGASCLEYEPTIPTRFMVGTEKGLVICGNRKGKTAGEKLAAQYKAHHGPVWSLQRNPSFLKNFLTVGDWTARIWSEDCKESSIIWTSYHKTMLTRGAWSNTRSSVFYTTRIDGTLDIWDILLRHREPCLSIKVCDESLHALKCHDNGELVVVGNDIGNMYVIEVSENFVRADKNDKAYLTAMFDRESRREKIIEGRMREQRLKMRTKQDVSNQKENVTIGQNVTASAIKSATNEFFAMIDGACTI</sequence>
<keyword evidence="11" id="KW-0966">Cell projection</keyword>
<dbReference type="SUPFAM" id="SSF50978">
    <property type="entry name" value="WD40 repeat-like"/>
    <property type="match status" value="1"/>
</dbReference>
<evidence type="ECO:0000313" key="12">
    <source>
        <dbReference type="EMBL" id="KAL1110296.1"/>
    </source>
</evidence>
<reference evidence="12 13" key="1">
    <citation type="submission" date="2024-07" db="EMBL/GenBank/DDBJ databases">
        <title>Chromosome-level genome assembly of the water stick insect Ranatra chinensis (Heteroptera: Nepidae).</title>
        <authorList>
            <person name="Liu X."/>
        </authorList>
    </citation>
    <scope>NUCLEOTIDE SEQUENCE [LARGE SCALE GENOMIC DNA]</scope>
    <source>
        <strain evidence="12">Cailab_2021Rc</strain>
        <tissue evidence="12">Muscle</tissue>
    </source>
</reference>
<dbReference type="Gene3D" id="2.130.10.10">
    <property type="entry name" value="YVTN repeat-like/Quinoprotein amine dehydrogenase"/>
    <property type="match status" value="2"/>
</dbReference>
<evidence type="ECO:0000256" key="10">
    <source>
        <dbReference type="ARBA" id="ARBA00023212"/>
    </source>
</evidence>
<keyword evidence="9" id="KW-0505">Motor protein</keyword>
<dbReference type="PANTHER" id="PTHR12442">
    <property type="entry name" value="DYNEIN INTERMEDIATE CHAIN"/>
    <property type="match status" value="1"/>
</dbReference>
<evidence type="ECO:0000256" key="4">
    <source>
        <dbReference type="ARBA" id="ARBA00022574"/>
    </source>
</evidence>
<dbReference type="AlphaFoldDB" id="A0ABD0XSY6"/>
<comment type="similarity">
    <text evidence="2">Belongs to the dynein intermediate chain family.</text>
</comment>
<keyword evidence="13" id="KW-1185">Reference proteome</keyword>
<proteinExistence type="inferred from homology"/>
<dbReference type="GO" id="GO:0005930">
    <property type="term" value="C:axoneme"/>
    <property type="evidence" value="ECO:0007669"/>
    <property type="project" value="UniProtKB-SubCell"/>
</dbReference>
<keyword evidence="5" id="KW-0493">Microtubule</keyword>
<evidence type="ECO:0000256" key="5">
    <source>
        <dbReference type="ARBA" id="ARBA00022701"/>
    </source>
</evidence>
<keyword evidence="10" id="KW-0206">Cytoskeleton</keyword>
<evidence type="ECO:0000256" key="3">
    <source>
        <dbReference type="ARBA" id="ARBA00022490"/>
    </source>
</evidence>
<dbReference type="Proteomes" id="UP001558652">
    <property type="component" value="Unassembled WGS sequence"/>
</dbReference>
<keyword evidence="6" id="KW-0677">Repeat</keyword>
<keyword evidence="8" id="KW-0969">Cilium</keyword>
<dbReference type="PANTHER" id="PTHR12442:SF7">
    <property type="entry name" value="DYNEIN AXONEMAL INTERMEDIATE CHAIN 2"/>
    <property type="match status" value="1"/>
</dbReference>
<comment type="subcellular location">
    <subcellularLocation>
        <location evidence="1">Cytoplasm</location>
        <location evidence="1">Cytoskeleton</location>
        <location evidence="1">Cilium axoneme</location>
    </subcellularLocation>
</comment>
<dbReference type="GO" id="GO:0005874">
    <property type="term" value="C:microtubule"/>
    <property type="evidence" value="ECO:0007669"/>
    <property type="project" value="UniProtKB-KW"/>
</dbReference>
<dbReference type="InterPro" id="IPR015943">
    <property type="entry name" value="WD40/YVTN_repeat-like_dom_sf"/>
</dbReference>
<accession>A0ABD0XSY6</accession>
<evidence type="ECO:0000256" key="8">
    <source>
        <dbReference type="ARBA" id="ARBA00023069"/>
    </source>
</evidence>
<keyword evidence="4" id="KW-0853">WD repeat</keyword>
<name>A0ABD0XSY6_9HEMI</name>
<evidence type="ECO:0000313" key="13">
    <source>
        <dbReference type="Proteomes" id="UP001558652"/>
    </source>
</evidence>
<dbReference type="FunFam" id="2.130.10.10:FF:000584">
    <property type="entry name" value="Dynein intermediate chain 2"/>
    <property type="match status" value="1"/>
</dbReference>
<dbReference type="InterPro" id="IPR050687">
    <property type="entry name" value="Dynein_IC"/>
</dbReference>
<evidence type="ECO:0000256" key="7">
    <source>
        <dbReference type="ARBA" id="ARBA00023017"/>
    </source>
</evidence>
<protein>
    <recommendedName>
        <fullName evidence="14">Dynein intermediate chain 3, ciliary</fullName>
    </recommendedName>
</protein>
<evidence type="ECO:0000256" key="9">
    <source>
        <dbReference type="ARBA" id="ARBA00023175"/>
    </source>
</evidence>
<keyword evidence="3" id="KW-0963">Cytoplasm</keyword>
<evidence type="ECO:0000256" key="11">
    <source>
        <dbReference type="ARBA" id="ARBA00023273"/>
    </source>
</evidence>
<gene>
    <name evidence="12" type="ORF">AAG570_008373</name>
</gene>
<evidence type="ECO:0000256" key="1">
    <source>
        <dbReference type="ARBA" id="ARBA00004430"/>
    </source>
</evidence>
<dbReference type="InterPro" id="IPR001680">
    <property type="entry name" value="WD40_rpt"/>
</dbReference>
<dbReference type="EMBL" id="JBFDAA010000023">
    <property type="protein sequence ID" value="KAL1110296.1"/>
    <property type="molecule type" value="Genomic_DNA"/>
</dbReference>
<organism evidence="12 13">
    <name type="scientific">Ranatra chinensis</name>
    <dbReference type="NCBI Taxonomy" id="642074"/>
    <lineage>
        <taxon>Eukaryota</taxon>
        <taxon>Metazoa</taxon>
        <taxon>Ecdysozoa</taxon>
        <taxon>Arthropoda</taxon>
        <taxon>Hexapoda</taxon>
        <taxon>Insecta</taxon>
        <taxon>Pterygota</taxon>
        <taxon>Neoptera</taxon>
        <taxon>Paraneoptera</taxon>
        <taxon>Hemiptera</taxon>
        <taxon>Heteroptera</taxon>
        <taxon>Panheteroptera</taxon>
        <taxon>Nepomorpha</taxon>
        <taxon>Nepidae</taxon>
        <taxon>Ranatrinae</taxon>
        <taxon>Ranatra</taxon>
    </lineage>
</organism>
<evidence type="ECO:0000256" key="6">
    <source>
        <dbReference type="ARBA" id="ARBA00022737"/>
    </source>
</evidence>
<dbReference type="GO" id="GO:0030286">
    <property type="term" value="C:dynein complex"/>
    <property type="evidence" value="ECO:0007669"/>
    <property type="project" value="UniProtKB-KW"/>
</dbReference>
<comment type="caution">
    <text evidence="12">The sequence shown here is derived from an EMBL/GenBank/DDBJ whole genome shotgun (WGS) entry which is preliminary data.</text>
</comment>